<evidence type="ECO:0000313" key="2">
    <source>
        <dbReference type="EMBL" id="KKO12348.1"/>
    </source>
</evidence>
<evidence type="ECO:0000256" key="1">
    <source>
        <dbReference type="SAM" id="Coils"/>
    </source>
</evidence>
<gene>
    <name evidence="2" type="ORF">LCGC14_0003580</name>
</gene>
<dbReference type="Pfam" id="PF20027">
    <property type="entry name" value="DUF6435"/>
    <property type="match status" value="1"/>
</dbReference>
<organism evidence="2">
    <name type="scientific">marine sediment metagenome</name>
    <dbReference type="NCBI Taxonomy" id="412755"/>
    <lineage>
        <taxon>unclassified sequences</taxon>
        <taxon>metagenomes</taxon>
        <taxon>ecological metagenomes</taxon>
    </lineage>
</organism>
<feature type="coiled-coil region" evidence="1">
    <location>
        <begin position="10"/>
        <end position="56"/>
    </location>
</feature>
<evidence type="ECO:0008006" key="3">
    <source>
        <dbReference type="Google" id="ProtNLM"/>
    </source>
</evidence>
<accession>A0A0F9WIJ1</accession>
<sequence>MFNLFKADPRKKLQKDYEDKLAQAMQAQRNGDIRGYSALQEEAETLYARLEALNESP</sequence>
<comment type="caution">
    <text evidence="2">The sequence shown here is derived from an EMBL/GenBank/DDBJ whole genome shotgun (WGS) entry which is preliminary data.</text>
</comment>
<dbReference type="AlphaFoldDB" id="A0A0F9WIJ1"/>
<reference evidence="2" key="1">
    <citation type="journal article" date="2015" name="Nature">
        <title>Complex archaea that bridge the gap between prokaryotes and eukaryotes.</title>
        <authorList>
            <person name="Spang A."/>
            <person name="Saw J.H."/>
            <person name="Jorgensen S.L."/>
            <person name="Zaremba-Niedzwiedzka K."/>
            <person name="Martijn J."/>
            <person name="Lind A.E."/>
            <person name="van Eijk R."/>
            <person name="Schleper C."/>
            <person name="Guy L."/>
            <person name="Ettema T.J."/>
        </authorList>
    </citation>
    <scope>NUCLEOTIDE SEQUENCE</scope>
</reference>
<name>A0A0F9WIJ1_9ZZZZ</name>
<dbReference type="InterPro" id="IPR045493">
    <property type="entry name" value="DUF6435"/>
</dbReference>
<dbReference type="NCBIfam" id="NF033487">
    <property type="entry name" value="Lacal_2735_fam"/>
    <property type="match status" value="1"/>
</dbReference>
<dbReference type="EMBL" id="LAZR01000001">
    <property type="protein sequence ID" value="KKO12348.1"/>
    <property type="molecule type" value="Genomic_DNA"/>
</dbReference>
<proteinExistence type="predicted"/>
<keyword evidence="1" id="KW-0175">Coiled coil</keyword>
<protein>
    <recommendedName>
        <fullName evidence="3">Lacal_2735 family protein</fullName>
    </recommendedName>
</protein>